<proteinExistence type="predicted"/>
<reference evidence="1" key="1">
    <citation type="submission" date="2014-11" db="EMBL/GenBank/DDBJ databases">
        <authorList>
            <person name="Amaro Gonzalez C."/>
        </authorList>
    </citation>
    <scope>NUCLEOTIDE SEQUENCE</scope>
</reference>
<dbReference type="AlphaFoldDB" id="A0A0E9WFG0"/>
<dbReference type="EMBL" id="GBXM01019438">
    <property type="protein sequence ID" value="JAH89139.1"/>
    <property type="molecule type" value="Transcribed_RNA"/>
</dbReference>
<sequence>MPLHTSVQLGVSVMEGVSICVGVHANSLSAHQYVSECRLVWLYPSVPCSPSHFSAVEFDLFWCKPRQLLP</sequence>
<organism evidence="1">
    <name type="scientific">Anguilla anguilla</name>
    <name type="common">European freshwater eel</name>
    <name type="synonym">Muraena anguilla</name>
    <dbReference type="NCBI Taxonomy" id="7936"/>
    <lineage>
        <taxon>Eukaryota</taxon>
        <taxon>Metazoa</taxon>
        <taxon>Chordata</taxon>
        <taxon>Craniata</taxon>
        <taxon>Vertebrata</taxon>
        <taxon>Euteleostomi</taxon>
        <taxon>Actinopterygii</taxon>
        <taxon>Neopterygii</taxon>
        <taxon>Teleostei</taxon>
        <taxon>Anguilliformes</taxon>
        <taxon>Anguillidae</taxon>
        <taxon>Anguilla</taxon>
    </lineage>
</organism>
<protein>
    <submittedName>
        <fullName evidence="1">Uncharacterized protein</fullName>
    </submittedName>
</protein>
<reference evidence="1" key="2">
    <citation type="journal article" date="2015" name="Fish Shellfish Immunol.">
        <title>Early steps in the European eel (Anguilla anguilla)-Vibrio vulnificus interaction in the gills: Role of the RtxA13 toxin.</title>
        <authorList>
            <person name="Callol A."/>
            <person name="Pajuelo D."/>
            <person name="Ebbesson L."/>
            <person name="Teles M."/>
            <person name="MacKenzie S."/>
            <person name="Amaro C."/>
        </authorList>
    </citation>
    <scope>NUCLEOTIDE SEQUENCE</scope>
</reference>
<name>A0A0E9WFG0_ANGAN</name>
<evidence type="ECO:0000313" key="1">
    <source>
        <dbReference type="EMBL" id="JAH89139.1"/>
    </source>
</evidence>
<accession>A0A0E9WFG0</accession>